<proteinExistence type="predicted"/>
<organism evidence="1">
    <name type="scientific">viral metagenome</name>
    <dbReference type="NCBI Taxonomy" id="1070528"/>
    <lineage>
        <taxon>unclassified sequences</taxon>
        <taxon>metagenomes</taxon>
        <taxon>organismal metagenomes</taxon>
    </lineage>
</organism>
<accession>A0A6M3KYA6</accession>
<protein>
    <submittedName>
        <fullName evidence="1">Uncharacterized protein</fullName>
    </submittedName>
</protein>
<gene>
    <name evidence="1" type="ORF">MM415B03059_0007</name>
</gene>
<sequence length="84" mass="9541">MTKRVNPLEELVEQGANALVQLVDDAPEETMPFGSVKLSNAEQVERYLAMRDDMQAWIALLSEQPAFDVFRYAIEMEARVHAES</sequence>
<dbReference type="EMBL" id="MT142677">
    <property type="protein sequence ID" value="QJA87029.1"/>
    <property type="molecule type" value="Genomic_DNA"/>
</dbReference>
<evidence type="ECO:0000313" key="1">
    <source>
        <dbReference type="EMBL" id="QJA87029.1"/>
    </source>
</evidence>
<reference evidence="1" key="1">
    <citation type="submission" date="2020-03" db="EMBL/GenBank/DDBJ databases">
        <title>The deep terrestrial virosphere.</title>
        <authorList>
            <person name="Holmfeldt K."/>
            <person name="Nilsson E."/>
            <person name="Simone D."/>
            <person name="Lopez-Fernandez M."/>
            <person name="Wu X."/>
            <person name="de Brujin I."/>
            <person name="Lundin D."/>
            <person name="Andersson A."/>
            <person name="Bertilsson S."/>
            <person name="Dopson M."/>
        </authorList>
    </citation>
    <scope>NUCLEOTIDE SEQUENCE</scope>
    <source>
        <strain evidence="1">MM415B03059</strain>
    </source>
</reference>
<name>A0A6M3KYA6_9ZZZZ</name>
<dbReference type="AlphaFoldDB" id="A0A6M3KYA6"/>